<feature type="chain" id="PRO_5031036847" evidence="2">
    <location>
        <begin position="25"/>
        <end position="837"/>
    </location>
</feature>
<dbReference type="InterPro" id="IPR032534">
    <property type="entry name" value="EcxA_zinc-bd"/>
</dbReference>
<dbReference type="Pfam" id="PF17162">
    <property type="entry name" value="DUF5118"/>
    <property type="match status" value="1"/>
</dbReference>
<dbReference type="AlphaFoldDB" id="A0A7V8VCT3"/>
<keyword evidence="6" id="KW-0482">Metalloprotease</keyword>
<dbReference type="PANTHER" id="PTHR38478">
    <property type="entry name" value="PEPTIDASE M1A AND M12B"/>
    <property type="match status" value="1"/>
</dbReference>
<dbReference type="Pfam" id="PF16313">
    <property type="entry name" value="DUF4953"/>
    <property type="match status" value="1"/>
</dbReference>
<dbReference type="EMBL" id="JACEFB010000002">
    <property type="protein sequence ID" value="MBA2225680.1"/>
    <property type="molecule type" value="Genomic_DNA"/>
</dbReference>
<evidence type="ECO:0000259" key="3">
    <source>
        <dbReference type="Pfam" id="PF16313"/>
    </source>
</evidence>
<gene>
    <name evidence="6" type="ORF">H0921_05830</name>
</gene>
<evidence type="ECO:0000313" key="6">
    <source>
        <dbReference type="EMBL" id="MBA2225680.1"/>
    </source>
</evidence>
<comment type="caution">
    <text evidence="6">The sequence shown here is derived from an EMBL/GenBank/DDBJ whole genome shotgun (WGS) entry which is preliminary data.</text>
</comment>
<dbReference type="PANTHER" id="PTHR38478:SF1">
    <property type="entry name" value="ZINC DEPENDENT METALLOPROTEASE DOMAIN LIPOPROTEIN"/>
    <property type="match status" value="1"/>
</dbReference>
<dbReference type="InterPro" id="IPR033413">
    <property type="entry name" value="DUF5117"/>
</dbReference>
<dbReference type="GO" id="GO:0008237">
    <property type="term" value="F:metallopeptidase activity"/>
    <property type="evidence" value="ECO:0007669"/>
    <property type="project" value="UniProtKB-KW"/>
</dbReference>
<feature type="domain" description="EcxA zinc-binding" evidence="3">
    <location>
        <begin position="424"/>
        <end position="731"/>
    </location>
</feature>
<feature type="region of interest" description="Disordered" evidence="1">
    <location>
        <begin position="762"/>
        <end position="781"/>
    </location>
</feature>
<keyword evidence="2" id="KW-0732">Signal</keyword>
<dbReference type="InterPro" id="IPR024079">
    <property type="entry name" value="MetalloPept_cat_dom_sf"/>
</dbReference>
<dbReference type="SUPFAM" id="SSF55486">
    <property type="entry name" value="Metalloproteases ('zincins'), catalytic domain"/>
    <property type="match status" value="1"/>
</dbReference>
<evidence type="ECO:0000313" key="7">
    <source>
        <dbReference type="Proteomes" id="UP000542342"/>
    </source>
</evidence>
<feature type="domain" description="DUF5117" evidence="4">
    <location>
        <begin position="106"/>
        <end position="294"/>
    </location>
</feature>
<feature type="signal peptide" evidence="2">
    <location>
        <begin position="1"/>
        <end position="24"/>
    </location>
</feature>
<dbReference type="InterPro" id="IPR033428">
    <property type="entry name" value="DUF5118"/>
</dbReference>
<dbReference type="InterPro" id="IPR034032">
    <property type="entry name" value="Zn_MMP-like_bac"/>
</dbReference>
<dbReference type="CDD" id="cd04276">
    <property type="entry name" value="ZnMc_MMP_like_2"/>
    <property type="match status" value="1"/>
</dbReference>
<evidence type="ECO:0000259" key="5">
    <source>
        <dbReference type="Pfam" id="PF17162"/>
    </source>
</evidence>
<accession>A0A7V8VCT3</accession>
<name>A0A7V8VCT3_9BACT</name>
<dbReference type="GO" id="GO:0006508">
    <property type="term" value="P:proteolysis"/>
    <property type="evidence" value="ECO:0007669"/>
    <property type="project" value="UniProtKB-KW"/>
</dbReference>
<protein>
    <submittedName>
        <fullName evidence="6">Zinc-dependent metalloprotease</fullName>
    </submittedName>
</protein>
<dbReference type="Gene3D" id="3.40.390.10">
    <property type="entry name" value="Collagenase (Catalytic Domain)"/>
    <property type="match status" value="1"/>
</dbReference>
<dbReference type="RefSeq" id="WP_194537079.1">
    <property type="nucleotide sequence ID" value="NZ_JACEFB010000002.1"/>
</dbReference>
<reference evidence="6 7" key="1">
    <citation type="submission" date="2020-07" db="EMBL/GenBank/DDBJ databases">
        <title>Thermogemmata thermophila gen. nov., sp. nov., a novel moderate thermophilic planctomycete from a Kamchatka hot spring.</title>
        <authorList>
            <person name="Elcheninov A.G."/>
            <person name="Podosokorskaya O.A."/>
            <person name="Kovaleva O.L."/>
            <person name="Novikov A."/>
            <person name="Bonch-Osmolovskaya E.A."/>
            <person name="Toshchakov S.V."/>
            <person name="Kublanov I.V."/>
        </authorList>
    </citation>
    <scope>NUCLEOTIDE SEQUENCE [LARGE SCALE GENOMIC DNA]</scope>
    <source>
        <strain evidence="6 7">2918</strain>
    </source>
</reference>
<dbReference type="Proteomes" id="UP000542342">
    <property type="component" value="Unassembled WGS sequence"/>
</dbReference>
<proteinExistence type="predicted"/>
<keyword evidence="6" id="KW-0645">Protease</keyword>
<evidence type="ECO:0000259" key="4">
    <source>
        <dbReference type="Pfam" id="PF17148"/>
    </source>
</evidence>
<keyword evidence="7" id="KW-1185">Reference proteome</keyword>
<dbReference type="Pfam" id="PF17148">
    <property type="entry name" value="DUF5117"/>
    <property type="match status" value="1"/>
</dbReference>
<evidence type="ECO:0000256" key="2">
    <source>
        <dbReference type="SAM" id="SignalP"/>
    </source>
</evidence>
<keyword evidence="6" id="KW-0378">Hydrolase</keyword>
<evidence type="ECO:0000256" key="1">
    <source>
        <dbReference type="SAM" id="MobiDB-lite"/>
    </source>
</evidence>
<sequence>MRARMISWTAIAAGVLLLSVPALSQIPSKKGDFPKTPGKTGPAAKAGELKKYDDVITKEFQTQPGVFAVHRHEDKVYFEIPQEALGRLFLWYAEVARGPGGNSWGGAAIGEAVIKFERRGNRIYLWRLGFAKRSRGDSAIQRAVEAAGTDTIIASFPIEAEGKDRSAVINVSEAMVQGFPELSITPASGGSNATIDTSRSYLTEIKAFPTNIEFRSMVTFRGVTGGPGGGIFAGPRTTTALVHQSLVILPETPMMGRLFDPRVGYFTEEFTDYSHPRQWTVKREYITRFRLEKKDPNAPVSEPVKPIVFYLAPEVPEKWRPYLKKGVEDWQPAFEKAGFKNAIICREAPSRAEDPYFDPEDARYSVIRWVAEPVKNAMGPHVHDPRSGEIISAHIIFWHDVVKLAQMWYFVQCSAQDPRARKLPLPDELTGELLRYICAHEVGHTLGLRHNHRASQAYSIKQLRDPEFCKKYGSVASIMSYGRYNYVAQPEDKVQHLIPVIGPYDYFAIEWGYKPIPGAKTPEDEKPTLDEWAARQIDNPWLRFGGEDDIAVVDPTVLTENIGNDPIEATALGLKNLDRVLNHLIEATTEKGEDYSLLAEAYNEILSHRQRWFLAVAKQVGGVIENRILAGRGGETFTRVSKERQKQAVQFLLEHAFTTPQRLLDPRILNQIKFSGAANTIMVHQRDLLRALLSQERMTRLFDAELLLGDKAYTPAELLQDLQKGLFRELQSPEPKIDPVRRQLQRTYVQILIDRIRRVEQLPEDESETSPFPRSRQRPPPVRVNELRAVARLALQQLLKDLAAAKAKVKDPLTLAHLTDLQATIQAILDEPSAKKS</sequence>
<organism evidence="6 7">
    <name type="scientific">Thermogemmata fonticola</name>
    <dbReference type="NCBI Taxonomy" id="2755323"/>
    <lineage>
        <taxon>Bacteria</taxon>
        <taxon>Pseudomonadati</taxon>
        <taxon>Planctomycetota</taxon>
        <taxon>Planctomycetia</taxon>
        <taxon>Gemmatales</taxon>
        <taxon>Gemmataceae</taxon>
        <taxon>Thermogemmata</taxon>
    </lineage>
</organism>
<feature type="domain" description="DUF5118" evidence="5">
    <location>
        <begin position="50"/>
        <end position="97"/>
    </location>
</feature>